<evidence type="ECO:0000256" key="2">
    <source>
        <dbReference type="ARBA" id="ARBA00022801"/>
    </source>
</evidence>
<dbReference type="NCBIfam" id="TIGR01879">
    <property type="entry name" value="hydantase"/>
    <property type="match status" value="1"/>
</dbReference>
<dbReference type="GO" id="GO:0016813">
    <property type="term" value="F:hydrolase activity, acting on carbon-nitrogen (but not peptide) bonds, in linear amidines"/>
    <property type="evidence" value="ECO:0007669"/>
    <property type="project" value="InterPro"/>
</dbReference>
<dbReference type="SUPFAM" id="SSF55031">
    <property type="entry name" value="Bacterial exopeptidase dimerisation domain"/>
    <property type="match status" value="1"/>
</dbReference>
<evidence type="ECO:0000313" key="5">
    <source>
        <dbReference type="EMBL" id="SEO47182.1"/>
    </source>
</evidence>
<organism evidence="5 6">
    <name type="scientific">Aquisalimonas asiatica</name>
    <dbReference type="NCBI Taxonomy" id="406100"/>
    <lineage>
        <taxon>Bacteria</taxon>
        <taxon>Pseudomonadati</taxon>
        <taxon>Pseudomonadota</taxon>
        <taxon>Gammaproteobacteria</taxon>
        <taxon>Chromatiales</taxon>
        <taxon>Ectothiorhodospiraceae</taxon>
        <taxon>Aquisalimonas</taxon>
    </lineage>
</organism>
<dbReference type="InterPro" id="IPR036264">
    <property type="entry name" value="Bact_exopeptidase_dim_dom"/>
</dbReference>
<dbReference type="InterPro" id="IPR011650">
    <property type="entry name" value="Peptidase_M20_dimer"/>
</dbReference>
<dbReference type="STRING" id="406100.SAMN04488052_101246"/>
<feature type="binding site" evidence="3">
    <location>
        <position position="195"/>
    </location>
    <ligand>
        <name>Zn(2+)</name>
        <dbReference type="ChEBI" id="CHEBI:29105"/>
        <label>1</label>
    </ligand>
</feature>
<comment type="cofactor">
    <cofactor evidence="3">
        <name>Zn(2+)</name>
        <dbReference type="ChEBI" id="CHEBI:29105"/>
    </cofactor>
    <text evidence="3">Binds 2 Zn(2+) ions per subunit.</text>
</comment>
<name>A0A1H8PYT8_9GAMM</name>
<feature type="binding site" evidence="3">
    <location>
        <position position="388"/>
    </location>
    <ligand>
        <name>Zn(2+)</name>
        <dbReference type="ChEBI" id="CHEBI:29105"/>
        <label>2</label>
    </ligand>
</feature>
<dbReference type="AlphaFoldDB" id="A0A1H8PYT8"/>
<dbReference type="RefSeq" id="WP_091639219.1">
    <property type="nucleotide sequence ID" value="NZ_FOEG01000001.1"/>
</dbReference>
<feature type="binding site" evidence="3">
    <location>
        <position position="97"/>
    </location>
    <ligand>
        <name>Zn(2+)</name>
        <dbReference type="ChEBI" id="CHEBI:29105"/>
        <label>1</label>
    </ligand>
</feature>
<proteinExistence type="inferred from homology"/>
<evidence type="ECO:0000313" key="6">
    <source>
        <dbReference type="Proteomes" id="UP000199657"/>
    </source>
</evidence>
<keyword evidence="6" id="KW-1185">Reference proteome</keyword>
<dbReference type="PANTHER" id="PTHR32494">
    <property type="entry name" value="ALLANTOATE DEIMINASE-RELATED"/>
    <property type="match status" value="1"/>
</dbReference>
<dbReference type="PIRSF" id="PIRSF001235">
    <property type="entry name" value="Amidase_carbamoylase"/>
    <property type="match status" value="1"/>
</dbReference>
<accession>A0A1H8PYT8</accession>
<dbReference type="Gene3D" id="3.40.630.10">
    <property type="entry name" value="Zn peptidases"/>
    <property type="match status" value="1"/>
</dbReference>
<dbReference type="SUPFAM" id="SSF53187">
    <property type="entry name" value="Zn-dependent exopeptidases"/>
    <property type="match status" value="1"/>
</dbReference>
<feature type="binding site" evidence="3">
    <location>
        <position position="86"/>
    </location>
    <ligand>
        <name>Zn(2+)</name>
        <dbReference type="ChEBI" id="CHEBI:29105"/>
        <label>1</label>
    </ligand>
</feature>
<dbReference type="NCBIfam" id="NF006772">
    <property type="entry name" value="PRK09290.2-1"/>
    <property type="match status" value="1"/>
</dbReference>
<evidence type="ECO:0000256" key="3">
    <source>
        <dbReference type="PIRSR" id="PIRSR001235-1"/>
    </source>
</evidence>
<sequence length="423" mass="45325">MSSTSETPRVDTARFHAMFDALSQYGATARGGLHRLTGSPEDGQVRDRFCAMLRLAGMEVRVDPVGNIFGLCEWTPGADFLLVGSHLDSQPNGGRFDGAYGVVAGAAVCMSLKEAVDAGESAPPLNLAVVNWTNEEGARFRPSLTGSSVFTGKLALADALALVDDAGISLGEALEAIGYRGRDQGPTPAGCVELHNEIGRVLEDADADIGVVTRNWGANKYELVFHGEQAHTGPTPMAERKDALVAASMMIVEARRLADGYADDQLRTSVGRAVIEPNSANVVPSRVTLSLEIRSPDRAILDSLDDAVREIWAQIQRDTQCAVEVAAESRREALPFWPAGADRAEAIATDLGYTTRRLDTVAGHDVVAMMAMVPGVLLNVPSYHGIGHNEDEYTSPEQLTRGVEVLNALVWDLLHNDPRGARE</sequence>
<feature type="binding site" evidence="3">
    <location>
        <position position="136"/>
    </location>
    <ligand>
        <name>Zn(2+)</name>
        <dbReference type="ChEBI" id="CHEBI:29105"/>
        <label>2</label>
    </ligand>
</feature>
<dbReference type="Pfam" id="PF07687">
    <property type="entry name" value="M20_dimer"/>
    <property type="match status" value="1"/>
</dbReference>
<dbReference type="PANTHER" id="PTHR32494:SF5">
    <property type="entry name" value="ALLANTOATE AMIDOHYDROLASE"/>
    <property type="match status" value="1"/>
</dbReference>
<evidence type="ECO:0000256" key="1">
    <source>
        <dbReference type="ARBA" id="ARBA00006153"/>
    </source>
</evidence>
<protein>
    <submittedName>
        <fullName evidence="5">N-carbamoyl-L-amino-acid hydrolase</fullName>
    </submittedName>
</protein>
<feature type="domain" description="Peptidase M20 dimerisation" evidence="4">
    <location>
        <begin position="217"/>
        <end position="316"/>
    </location>
</feature>
<dbReference type="Proteomes" id="UP000199657">
    <property type="component" value="Unassembled WGS sequence"/>
</dbReference>
<dbReference type="InterPro" id="IPR002933">
    <property type="entry name" value="Peptidase_M20"/>
</dbReference>
<dbReference type="Pfam" id="PF01546">
    <property type="entry name" value="Peptidase_M20"/>
    <property type="match status" value="1"/>
</dbReference>
<keyword evidence="2 5" id="KW-0378">Hydrolase</keyword>
<dbReference type="CDD" id="cd03884">
    <property type="entry name" value="M20_bAS"/>
    <property type="match status" value="1"/>
</dbReference>
<dbReference type="Gene3D" id="3.30.70.360">
    <property type="match status" value="1"/>
</dbReference>
<dbReference type="EMBL" id="FOEG01000001">
    <property type="protein sequence ID" value="SEO47182.1"/>
    <property type="molecule type" value="Genomic_DNA"/>
</dbReference>
<gene>
    <name evidence="5" type="ORF">SAMN04488052_101246</name>
</gene>
<dbReference type="OrthoDB" id="9808195at2"/>
<comment type="similarity">
    <text evidence="1">Belongs to the peptidase M20 family.</text>
</comment>
<reference evidence="5 6" key="1">
    <citation type="submission" date="2016-10" db="EMBL/GenBank/DDBJ databases">
        <authorList>
            <person name="de Groot N.N."/>
        </authorList>
    </citation>
    <scope>NUCLEOTIDE SEQUENCE [LARGE SCALE GENOMIC DNA]</scope>
    <source>
        <strain evidence="5 6">CGMCC 1.6291</strain>
    </source>
</reference>
<dbReference type="InterPro" id="IPR010158">
    <property type="entry name" value="Amidase_Cbmase"/>
</dbReference>
<keyword evidence="3" id="KW-0479">Metal-binding</keyword>
<evidence type="ECO:0000259" key="4">
    <source>
        <dbReference type="Pfam" id="PF07687"/>
    </source>
</evidence>
<dbReference type="GO" id="GO:0046872">
    <property type="term" value="F:metal ion binding"/>
    <property type="evidence" value="ECO:0007669"/>
    <property type="project" value="UniProtKB-KW"/>
</dbReference>
<keyword evidence="3" id="KW-0862">Zinc</keyword>
<feature type="binding site" evidence="3">
    <location>
        <position position="97"/>
    </location>
    <ligand>
        <name>Zn(2+)</name>
        <dbReference type="ChEBI" id="CHEBI:29105"/>
        <label>2</label>
    </ligand>
</feature>